<reference evidence="2 3" key="1">
    <citation type="submission" date="2018-09" db="EMBL/GenBank/DDBJ databases">
        <title>Genome sequencing of Nocardioides immobilis CCTCC AB 2017083 for comparison to Nocardioides silvaticus.</title>
        <authorList>
            <person name="Li C."/>
            <person name="Wang G."/>
        </authorList>
    </citation>
    <scope>NUCLEOTIDE SEQUENCE [LARGE SCALE GENOMIC DNA]</scope>
    <source>
        <strain evidence="2 3">CCTCC AB 2017083</strain>
    </source>
</reference>
<organism evidence="2 3">
    <name type="scientific">Nocardioides immobilis</name>
    <dbReference type="NCBI Taxonomy" id="2049295"/>
    <lineage>
        <taxon>Bacteria</taxon>
        <taxon>Bacillati</taxon>
        <taxon>Actinomycetota</taxon>
        <taxon>Actinomycetes</taxon>
        <taxon>Propionibacteriales</taxon>
        <taxon>Nocardioidaceae</taxon>
        <taxon>Nocardioides</taxon>
    </lineage>
</organism>
<evidence type="ECO:0000259" key="1">
    <source>
        <dbReference type="Pfam" id="PF04480"/>
    </source>
</evidence>
<keyword evidence="3" id="KW-1185">Reference proteome</keyword>
<feature type="domain" description="DUF559" evidence="1">
    <location>
        <begin position="226"/>
        <end position="274"/>
    </location>
</feature>
<protein>
    <submittedName>
        <fullName evidence="2">DUF559 domain-containing protein</fullName>
    </submittedName>
</protein>
<comment type="caution">
    <text evidence="2">The sequence shown here is derived from an EMBL/GenBank/DDBJ whole genome shotgun (WGS) entry which is preliminary data.</text>
</comment>
<dbReference type="InterPro" id="IPR007569">
    <property type="entry name" value="DUF559"/>
</dbReference>
<gene>
    <name evidence="2" type="ORF">D0Z08_11430</name>
</gene>
<evidence type="ECO:0000313" key="2">
    <source>
        <dbReference type="EMBL" id="RHW26810.1"/>
    </source>
</evidence>
<dbReference type="EMBL" id="QXGH01000015">
    <property type="protein sequence ID" value="RHW26810.1"/>
    <property type="molecule type" value="Genomic_DNA"/>
</dbReference>
<dbReference type="AlphaFoldDB" id="A0A417Y2C5"/>
<dbReference type="Gene3D" id="3.40.960.10">
    <property type="entry name" value="VSR Endonuclease"/>
    <property type="match status" value="1"/>
</dbReference>
<accession>A0A417Y2C5</accession>
<sequence length="313" mass="35119">MPKPPPQHPFIAADLPRLGLTHQDIDQLTGLGLVRRVFHGAYVPDGVTDTVEMRAALAARLLPNGHVITGRTAAWLYGIDTYAWAELDESPGIDVCVLPGSEPSHRSGIDGHNRDLAPRDITELEGVRITTPLRTALDLGCLLKPREAVAALDAFARSHGVTVAQLTAELPRFKGRRGVRQLRALVPLVDGRAESARESWTRYEIHVAGLPTPEPQFWIEINGVPTYRLDLAYPHRRIVVEYDGFDAHERTPDQKERDRQRRRWLRDNGWTIIIVRRGDFTGESLDRWLGELRDALAPSYSPLRKLERGAVRG</sequence>
<dbReference type="OrthoDB" id="5517693at2"/>
<dbReference type="Proteomes" id="UP000283644">
    <property type="component" value="Unassembled WGS sequence"/>
</dbReference>
<dbReference type="Pfam" id="PF04480">
    <property type="entry name" value="DUF559"/>
    <property type="match status" value="1"/>
</dbReference>
<dbReference type="SUPFAM" id="SSF52980">
    <property type="entry name" value="Restriction endonuclease-like"/>
    <property type="match status" value="1"/>
</dbReference>
<dbReference type="RefSeq" id="WP_118925376.1">
    <property type="nucleotide sequence ID" value="NZ_QXGH01000015.1"/>
</dbReference>
<name>A0A417Y2C5_9ACTN</name>
<proteinExistence type="predicted"/>
<evidence type="ECO:0000313" key="3">
    <source>
        <dbReference type="Proteomes" id="UP000283644"/>
    </source>
</evidence>
<dbReference type="InterPro" id="IPR011335">
    <property type="entry name" value="Restrct_endonuc-II-like"/>
</dbReference>